<name>A0A8H6MF23_9AGAR</name>
<reference evidence="2 4" key="1">
    <citation type="submission" date="2020-07" db="EMBL/GenBank/DDBJ databases">
        <title>Comparative genomics of pyrophilous fungi reveals a link between fire events and developmental genes.</title>
        <authorList>
            <consortium name="DOE Joint Genome Institute"/>
            <person name="Steindorff A.S."/>
            <person name="Carver A."/>
            <person name="Calhoun S."/>
            <person name="Stillman K."/>
            <person name="Liu H."/>
            <person name="Lipzen A."/>
            <person name="Pangilinan J."/>
            <person name="Labutti K."/>
            <person name="Bruns T.D."/>
            <person name="Grigoriev I.V."/>
        </authorList>
    </citation>
    <scope>NUCLEOTIDE SEQUENCE [LARGE SCALE GENOMIC DNA]</scope>
    <source>
        <strain evidence="2 4">CBS 144469</strain>
    </source>
</reference>
<feature type="region of interest" description="Disordered" evidence="1">
    <location>
        <begin position="101"/>
        <end position="151"/>
    </location>
</feature>
<dbReference type="EMBL" id="JACGCI010000006">
    <property type="protein sequence ID" value="KAF6763459.1"/>
    <property type="molecule type" value="Genomic_DNA"/>
</dbReference>
<keyword evidence="4" id="KW-1185">Reference proteome</keyword>
<comment type="caution">
    <text evidence="2">The sequence shown here is derived from an EMBL/GenBank/DDBJ whole genome shotgun (WGS) entry which is preliminary data.</text>
</comment>
<sequence length="190" mass="21678">MAASRSIPKARLSVQTVARIKRACKILRNPTIAEWLTVQPHQHSRRWRPFNVRRLAGLPLPDALDSRRLRDEWSMQLHGELLCARIGHDDEAMCTTMKHHDDEALSTAGPDSKAPNEEMPSYSVALSPDAQPGETRGQAPPTDATHSPTWLRERIFKGTPIPTTTSRLDVHDTTRRHRCWRLRCERVSLR</sequence>
<evidence type="ECO:0000313" key="2">
    <source>
        <dbReference type="EMBL" id="KAF6763459.1"/>
    </source>
</evidence>
<accession>A0A8H6MF23</accession>
<proteinExistence type="predicted"/>
<protein>
    <submittedName>
        <fullName evidence="2">Uncharacterized protein</fullName>
    </submittedName>
</protein>
<organism evidence="2 4">
    <name type="scientific">Ephemerocybe angulata</name>
    <dbReference type="NCBI Taxonomy" id="980116"/>
    <lineage>
        <taxon>Eukaryota</taxon>
        <taxon>Fungi</taxon>
        <taxon>Dikarya</taxon>
        <taxon>Basidiomycota</taxon>
        <taxon>Agaricomycotina</taxon>
        <taxon>Agaricomycetes</taxon>
        <taxon>Agaricomycetidae</taxon>
        <taxon>Agaricales</taxon>
        <taxon>Agaricineae</taxon>
        <taxon>Psathyrellaceae</taxon>
        <taxon>Ephemerocybe</taxon>
    </lineage>
</organism>
<evidence type="ECO:0000313" key="4">
    <source>
        <dbReference type="Proteomes" id="UP000521943"/>
    </source>
</evidence>
<evidence type="ECO:0000256" key="1">
    <source>
        <dbReference type="SAM" id="MobiDB-lite"/>
    </source>
</evidence>
<gene>
    <name evidence="2" type="ORF">DFP72DRAFT_1060610</name>
    <name evidence="3" type="ORF">DFP72DRAFT_1060613</name>
</gene>
<dbReference type="AlphaFoldDB" id="A0A8H6MF23"/>
<dbReference type="Proteomes" id="UP000521943">
    <property type="component" value="Unassembled WGS sequence"/>
</dbReference>
<dbReference type="EMBL" id="JACGCI010000006">
    <property type="protein sequence ID" value="KAF6763462.1"/>
    <property type="molecule type" value="Genomic_DNA"/>
</dbReference>
<evidence type="ECO:0000313" key="3">
    <source>
        <dbReference type="EMBL" id="KAF6763462.1"/>
    </source>
</evidence>